<keyword evidence="11 18" id="KW-1133">Transmembrane helix</keyword>
<feature type="transmembrane region" description="Helical" evidence="18">
    <location>
        <begin position="169"/>
        <end position="192"/>
    </location>
</feature>
<feature type="transmembrane region" description="Helical" evidence="18">
    <location>
        <begin position="553"/>
        <end position="569"/>
    </location>
</feature>
<feature type="transmembrane region" description="Helical" evidence="18">
    <location>
        <begin position="302"/>
        <end position="319"/>
    </location>
</feature>
<evidence type="ECO:0000256" key="7">
    <source>
        <dbReference type="ARBA" id="ARBA00022692"/>
    </source>
</evidence>
<comment type="catalytic activity">
    <reaction evidence="17">
        <text>a ubiquinone + NADH + 5 H(+)(in) = a ubiquinol + NAD(+) + 4 H(+)(out)</text>
        <dbReference type="Rhea" id="RHEA:29091"/>
        <dbReference type="Rhea" id="RHEA-COMP:9565"/>
        <dbReference type="Rhea" id="RHEA-COMP:9566"/>
        <dbReference type="ChEBI" id="CHEBI:15378"/>
        <dbReference type="ChEBI" id="CHEBI:16389"/>
        <dbReference type="ChEBI" id="CHEBI:17976"/>
        <dbReference type="ChEBI" id="CHEBI:57540"/>
        <dbReference type="ChEBI" id="CHEBI:57945"/>
        <dbReference type="EC" id="7.1.1.2"/>
    </reaction>
</comment>
<evidence type="ECO:0000256" key="6">
    <source>
        <dbReference type="ARBA" id="ARBA00022660"/>
    </source>
</evidence>
<dbReference type="EC" id="7.1.1.2" evidence="3"/>
<feature type="transmembrane region" description="Helical" evidence="18">
    <location>
        <begin position="143"/>
        <end position="163"/>
    </location>
</feature>
<evidence type="ECO:0000256" key="15">
    <source>
        <dbReference type="ARBA" id="ARBA00023136"/>
    </source>
</evidence>
<dbReference type="PRINTS" id="PR01434">
    <property type="entry name" value="NADHDHGNASE5"/>
</dbReference>
<evidence type="ECO:0000256" key="13">
    <source>
        <dbReference type="ARBA" id="ARBA00023075"/>
    </source>
</evidence>
<evidence type="ECO:0000256" key="14">
    <source>
        <dbReference type="ARBA" id="ARBA00023128"/>
    </source>
</evidence>
<evidence type="ECO:0000259" key="20">
    <source>
        <dbReference type="Pfam" id="PF06455"/>
    </source>
</evidence>
<dbReference type="PANTHER" id="PTHR42829:SF2">
    <property type="entry name" value="NADH-UBIQUINONE OXIDOREDUCTASE CHAIN 5"/>
    <property type="match status" value="1"/>
</dbReference>
<protein>
    <recommendedName>
        <fullName evidence="4">NADH-ubiquinone oxidoreductase chain 5</fullName>
        <ecNumber evidence="3">7.1.1.2</ecNumber>
    </recommendedName>
    <alternativeName>
        <fullName evidence="16">NADH dehydrogenase subunit 5</fullName>
    </alternativeName>
</protein>
<keyword evidence="14 21" id="KW-0496">Mitochondrion</keyword>
<feature type="transmembrane region" description="Helical" evidence="18">
    <location>
        <begin position="7"/>
        <end position="30"/>
    </location>
</feature>
<name>A0A5B9XWZ8_9HEMI</name>
<feature type="domain" description="NADH dehydrogenase subunit 5 C-terminal" evidence="20">
    <location>
        <begin position="391"/>
        <end position="569"/>
    </location>
</feature>
<evidence type="ECO:0000256" key="18">
    <source>
        <dbReference type="SAM" id="Phobius"/>
    </source>
</evidence>
<dbReference type="EMBL" id="MN027278">
    <property type="protein sequence ID" value="QEH58948.1"/>
    <property type="molecule type" value="Genomic_DNA"/>
</dbReference>
<proteinExistence type="predicted"/>
<dbReference type="PANTHER" id="PTHR42829">
    <property type="entry name" value="NADH-UBIQUINONE OXIDOREDUCTASE CHAIN 5"/>
    <property type="match status" value="1"/>
</dbReference>
<dbReference type="Pfam" id="PF06455">
    <property type="entry name" value="NADH5_C"/>
    <property type="match status" value="1"/>
</dbReference>
<evidence type="ECO:0000256" key="1">
    <source>
        <dbReference type="ARBA" id="ARBA00003257"/>
    </source>
</evidence>
<sequence length="570" mass="66366">MKGVSFYLLSSFFLFIFGFLMILSGLFFLYNDLVYFLDWEFLSLNSLLFTFTMIFDWMSMFFCGCVFFISSMVIMYSHSYMSGDMNKSRFLYLVLMFIFSMFMMVMSPNLISILIGWDGLGLVSYCLVIYFQNYKSFSAGMLTILTNRIGDVAILLSISWMMNYGSWHFLYYLTILESWGSYLLFLVVLAGFTKSAQIPFSSWLPAAMAAPTPVSALVHSSTLVTAGVYLLIRFNDFLCMFNCNFFLILSLMTMFMSGLGANFEFDLKKIIALSTLSQLGLMMTIIFMGFPILSFFHLLTHAFFKALLFLCAGLIIHVMNNTQDIRFMGGVYNQLPFTMTCFFISNLSLCGFPYLSGFYSKDLILELSSFSGSNFYVSFIMFISVGLTVSYSLRLVYYVMIFNPSSHSCQSYDEDIFMNLSMIFLVMMSIFSGSIISWLIFSTPVFLILPFYMKIMSIIMIILGLLMGYIVSTFNYNMMYYFFMNYNFSSFFGSMWFMPSFSTYFLSKKFLDCAFNFNSNLESGWVEFIFSKLSFFYVVVLSKFMQFFYYNNLKIYMISFFLFIFMFMFY</sequence>
<dbReference type="Pfam" id="PF00361">
    <property type="entry name" value="Proton_antipo_M"/>
    <property type="match status" value="1"/>
</dbReference>
<evidence type="ECO:0000256" key="17">
    <source>
        <dbReference type="ARBA" id="ARBA00049551"/>
    </source>
</evidence>
<feature type="transmembrane region" description="Helical" evidence="18">
    <location>
        <begin position="525"/>
        <end position="541"/>
    </location>
</feature>
<feature type="transmembrane region" description="Helical" evidence="18">
    <location>
        <begin position="90"/>
        <end position="107"/>
    </location>
</feature>
<evidence type="ECO:0000256" key="9">
    <source>
        <dbReference type="ARBA" id="ARBA00022967"/>
    </source>
</evidence>
<organism evidence="21">
    <name type="scientific">Metrocoris sp. XD-2019</name>
    <dbReference type="NCBI Taxonomy" id="2581068"/>
    <lineage>
        <taxon>Eukaryota</taxon>
        <taxon>Metazoa</taxon>
        <taxon>Ecdysozoa</taxon>
        <taxon>Arthropoda</taxon>
        <taxon>Hexapoda</taxon>
        <taxon>Insecta</taxon>
        <taxon>Pterygota</taxon>
        <taxon>Neoptera</taxon>
        <taxon>Paraneoptera</taxon>
        <taxon>Hemiptera</taxon>
        <taxon>Heteroptera</taxon>
        <taxon>Gerromorpha</taxon>
        <taxon>Gerroidea</taxon>
        <taxon>Gerridae</taxon>
        <taxon>Halobatinae</taxon>
        <taxon>Metrocoris</taxon>
    </lineage>
</organism>
<accession>A0A5B9XWZ8</accession>
<keyword evidence="8" id="KW-0999">Mitochondrion inner membrane</keyword>
<dbReference type="GO" id="GO:0008137">
    <property type="term" value="F:NADH dehydrogenase (ubiquinone) activity"/>
    <property type="evidence" value="ECO:0007669"/>
    <property type="project" value="UniProtKB-EC"/>
</dbReference>
<dbReference type="InterPro" id="IPR003945">
    <property type="entry name" value="NU5C-like"/>
</dbReference>
<feature type="transmembrane region" description="Helical" evidence="18">
    <location>
        <begin position="113"/>
        <end position="131"/>
    </location>
</feature>
<keyword evidence="15 18" id="KW-0472">Membrane</keyword>
<keyword evidence="7 18" id="KW-0812">Transmembrane</keyword>
<evidence type="ECO:0000256" key="2">
    <source>
        <dbReference type="ARBA" id="ARBA00004448"/>
    </source>
</evidence>
<evidence type="ECO:0000256" key="16">
    <source>
        <dbReference type="ARBA" id="ARBA00031027"/>
    </source>
</evidence>
<dbReference type="GO" id="GO:0015990">
    <property type="term" value="P:electron transport coupled proton transport"/>
    <property type="evidence" value="ECO:0007669"/>
    <property type="project" value="TreeGrafter"/>
</dbReference>
<dbReference type="InterPro" id="IPR001750">
    <property type="entry name" value="ND/Mrp_TM"/>
</dbReference>
<dbReference type="GO" id="GO:0005743">
    <property type="term" value="C:mitochondrial inner membrane"/>
    <property type="evidence" value="ECO:0007669"/>
    <property type="project" value="UniProtKB-SubCell"/>
</dbReference>
<keyword evidence="9" id="KW-1278">Translocase</keyword>
<feature type="transmembrane region" description="Helical" evidence="18">
    <location>
        <begin position="417"/>
        <end position="441"/>
    </location>
</feature>
<gene>
    <name evidence="21" type="primary">nad5</name>
</gene>
<feature type="transmembrane region" description="Helical" evidence="18">
    <location>
        <begin position="244"/>
        <end position="263"/>
    </location>
</feature>
<feature type="transmembrane region" description="Helical" evidence="18">
    <location>
        <begin position="204"/>
        <end position="232"/>
    </location>
</feature>
<evidence type="ECO:0000256" key="4">
    <source>
        <dbReference type="ARBA" id="ARBA00021096"/>
    </source>
</evidence>
<feature type="transmembrane region" description="Helical" evidence="18">
    <location>
        <begin position="447"/>
        <end position="471"/>
    </location>
</feature>
<feature type="transmembrane region" description="Helical" evidence="18">
    <location>
        <begin position="270"/>
        <end position="296"/>
    </location>
</feature>
<feature type="transmembrane region" description="Helical" evidence="18">
    <location>
        <begin position="331"/>
        <end position="355"/>
    </location>
</feature>
<feature type="domain" description="NADH:quinone oxidoreductase/Mrp antiporter transmembrane" evidence="19">
    <location>
        <begin position="107"/>
        <end position="385"/>
    </location>
</feature>
<feature type="transmembrane region" description="Helical" evidence="18">
    <location>
        <begin position="42"/>
        <end position="69"/>
    </location>
</feature>
<feature type="transmembrane region" description="Helical" evidence="18">
    <location>
        <begin position="483"/>
        <end position="505"/>
    </location>
</feature>
<evidence type="ECO:0000256" key="10">
    <source>
        <dbReference type="ARBA" id="ARBA00022982"/>
    </source>
</evidence>
<reference evidence="21" key="1">
    <citation type="submission" date="2019-06" db="EMBL/GenBank/DDBJ databases">
        <authorList>
            <person name="Esemu S.N."/>
            <person name="Dong X."/>
            <person name="Hartley C.S."/>
            <person name="Post R.J."/>
            <person name="Ndip L.M."/>
            <person name="Darby A.C."/>
            <person name="Makepeace B.L."/>
        </authorList>
    </citation>
    <scope>NUCLEOTIDE SEQUENCE</scope>
</reference>
<evidence type="ECO:0000313" key="21">
    <source>
        <dbReference type="EMBL" id="QEH58948.1"/>
    </source>
</evidence>
<evidence type="ECO:0000256" key="3">
    <source>
        <dbReference type="ARBA" id="ARBA00012944"/>
    </source>
</evidence>
<keyword evidence="10" id="KW-0249">Electron transport</keyword>
<evidence type="ECO:0000256" key="5">
    <source>
        <dbReference type="ARBA" id="ARBA00022448"/>
    </source>
</evidence>
<dbReference type="AlphaFoldDB" id="A0A5B9XWZ8"/>
<dbReference type="GO" id="GO:0003954">
    <property type="term" value="F:NADH dehydrogenase activity"/>
    <property type="evidence" value="ECO:0007669"/>
    <property type="project" value="TreeGrafter"/>
</dbReference>
<evidence type="ECO:0000256" key="8">
    <source>
        <dbReference type="ARBA" id="ARBA00022792"/>
    </source>
</evidence>
<comment type="subcellular location">
    <subcellularLocation>
        <location evidence="2">Mitochondrion inner membrane</location>
        <topology evidence="2">Multi-pass membrane protein</topology>
    </subcellularLocation>
</comment>
<feature type="transmembrane region" description="Helical" evidence="18">
    <location>
        <begin position="375"/>
        <end position="397"/>
    </location>
</feature>
<keyword evidence="6" id="KW-0679">Respiratory chain</keyword>
<keyword evidence="5" id="KW-0813">Transport</keyword>
<evidence type="ECO:0000256" key="12">
    <source>
        <dbReference type="ARBA" id="ARBA00023027"/>
    </source>
</evidence>
<geneLocation type="mitochondrion" evidence="21"/>
<evidence type="ECO:0000256" key="11">
    <source>
        <dbReference type="ARBA" id="ARBA00022989"/>
    </source>
</evidence>
<dbReference type="InterPro" id="IPR010934">
    <property type="entry name" value="NADH_DH_su5_C"/>
</dbReference>
<keyword evidence="13" id="KW-0830">Ubiquinone</keyword>
<evidence type="ECO:0000259" key="19">
    <source>
        <dbReference type="Pfam" id="PF00361"/>
    </source>
</evidence>
<dbReference type="GO" id="GO:0042773">
    <property type="term" value="P:ATP synthesis coupled electron transport"/>
    <property type="evidence" value="ECO:0007669"/>
    <property type="project" value="InterPro"/>
</dbReference>
<comment type="function">
    <text evidence="1">Core subunit of the mitochondrial membrane respiratory chain NADH dehydrogenase (Complex I) that is believed to belong to the minimal assembly required for catalysis. Complex I functions in the transfer of electrons from NADH to the respiratory chain. The immediate electron acceptor for the enzyme is believed to be ubiquinone.</text>
</comment>
<keyword evidence="12" id="KW-0520">NAD</keyword>